<dbReference type="Pfam" id="PF00004">
    <property type="entry name" value="AAA"/>
    <property type="match status" value="1"/>
</dbReference>
<evidence type="ECO:0000259" key="1">
    <source>
        <dbReference type="Pfam" id="PF00004"/>
    </source>
</evidence>
<proteinExistence type="predicted"/>
<dbReference type="Gene3D" id="3.40.50.300">
    <property type="entry name" value="P-loop containing nucleotide triphosphate hydrolases"/>
    <property type="match status" value="1"/>
</dbReference>
<accession>A0A835BWD5</accession>
<gene>
    <name evidence="2" type="ORF">HU200_031035</name>
</gene>
<dbReference type="InterPro" id="IPR050747">
    <property type="entry name" value="Mitochondrial_chaperone_BCS1"/>
</dbReference>
<sequence>MEPAAAAAGEGVELDDLVRRRHACDCEQRVELHKLRPPDNVRDAGNGSSKVDDLDMFRSNRDFYRRTGMPWKRGYPLYGPPGTGKSTMIAAMANYLNYDIYDIELTNVHTSDDLRKLLI</sequence>
<dbReference type="InterPro" id="IPR003959">
    <property type="entry name" value="ATPase_AAA_core"/>
</dbReference>
<comment type="caution">
    <text evidence="2">The sequence shown here is derived from an EMBL/GenBank/DDBJ whole genome shotgun (WGS) entry which is preliminary data.</text>
</comment>
<dbReference type="SUPFAM" id="SSF52540">
    <property type="entry name" value="P-loop containing nucleoside triphosphate hydrolases"/>
    <property type="match status" value="1"/>
</dbReference>
<organism evidence="2 3">
    <name type="scientific">Digitaria exilis</name>
    <dbReference type="NCBI Taxonomy" id="1010633"/>
    <lineage>
        <taxon>Eukaryota</taxon>
        <taxon>Viridiplantae</taxon>
        <taxon>Streptophyta</taxon>
        <taxon>Embryophyta</taxon>
        <taxon>Tracheophyta</taxon>
        <taxon>Spermatophyta</taxon>
        <taxon>Magnoliopsida</taxon>
        <taxon>Liliopsida</taxon>
        <taxon>Poales</taxon>
        <taxon>Poaceae</taxon>
        <taxon>PACMAD clade</taxon>
        <taxon>Panicoideae</taxon>
        <taxon>Panicodae</taxon>
        <taxon>Paniceae</taxon>
        <taxon>Anthephorinae</taxon>
        <taxon>Digitaria</taxon>
    </lineage>
</organism>
<dbReference type="Proteomes" id="UP000636709">
    <property type="component" value="Unassembled WGS sequence"/>
</dbReference>
<dbReference type="EMBL" id="JACEFO010001768">
    <property type="protein sequence ID" value="KAF8705827.1"/>
    <property type="molecule type" value="Genomic_DNA"/>
</dbReference>
<keyword evidence="3" id="KW-1185">Reference proteome</keyword>
<evidence type="ECO:0000313" key="2">
    <source>
        <dbReference type="EMBL" id="KAF8705827.1"/>
    </source>
</evidence>
<dbReference type="PANTHER" id="PTHR23070">
    <property type="entry name" value="BCS1 AAA-TYPE ATPASE"/>
    <property type="match status" value="1"/>
</dbReference>
<dbReference type="GO" id="GO:0016887">
    <property type="term" value="F:ATP hydrolysis activity"/>
    <property type="evidence" value="ECO:0007669"/>
    <property type="project" value="InterPro"/>
</dbReference>
<dbReference type="InterPro" id="IPR027417">
    <property type="entry name" value="P-loop_NTPase"/>
</dbReference>
<dbReference type="AlphaFoldDB" id="A0A835BWD5"/>
<dbReference type="GO" id="GO:0005524">
    <property type="term" value="F:ATP binding"/>
    <property type="evidence" value="ECO:0007669"/>
    <property type="project" value="InterPro"/>
</dbReference>
<protein>
    <recommendedName>
        <fullName evidence="1">ATPase AAA-type core domain-containing protein</fullName>
    </recommendedName>
</protein>
<dbReference type="OrthoDB" id="648683at2759"/>
<reference evidence="2" key="1">
    <citation type="submission" date="2020-07" db="EMBL/GenBank/DDBJ databases">
        <title>Genome sequence and genetic diversity analysis of an under-domesticated orphan crop, white fonio (Digitaria exilis).</title>
        <authorList>
            <person name="Bennetzen J.L."/>
            <person name="Chen S."/>
            <person name="Ma X."/>
            <person name="Wang X."/>
            <person name="Yssel A.E.J."/>
            <person name="Chaluvadi S.R."/>
            <person name="Johnson M."/>
            <person name="Gangashetty P."/>
            <person name="Hamidou F."/>
            <person name="Sanogo M.D."/>
            <person name="Zwaenepoel A."/>
            <person name="Wallace J."/>
            <person name="Van De Peer Y."/>
            <person name="Van Deynze A."/>
        </authorList>
    </citation>
    <scope>NUCLEOTIDE SEQUENCE</scope>
    <source>
        <tissue evidence="2">Leaves</tissue>
    </source>
</reference>
<feature type="domain" description="ATPase AAA-type core" evidence="1">
    <location>
        <begin position="77"/>
        <end position="111"/>
    </location>
</feature>
<evidence type="ECO:0000313" key="3">
    <source>
        <dbReference type="Proteomes" id="UP000636709"/>
    </source>
</evidence>
<name>A0A835BWD5_9POAL</name>